<accession>A0A3B9ID72</accession>
<keyword evidence="1" id="KW-0472">Membrane</keyword>
<dbReference type="EMBL" id="DMAI01000003">
    <property type="protein sequence ID" value="HAE45841.1"/>
    <property type="molecule type" value="Genomic_DNA"/>
</dbReference>
<evidence type="ECO:0008006" key="4">
    <source>
        <dbReference type="Google" id="ProtNLM"/>
    </source>
</evidence>
<protein>
    <recommendedName>
        <fullName evidence="4">DUF2730 domain-containing protein</fullName>
    </recommendedName>
</protein>
<proteinExistence type="predicted"/>
<evidence type="ECO:0000313" key="3">
    <source>
        <dbReference type="Proteomes" id="UP000257706"/>
    </source>
</evidence>
<organism evidence="2 3">
    <name type="scientific">Tistrella mobilis</name>
    <dbReference type="NCBI Taxonomy" id="171437"/>
    <lineage>
        <taxon>Bacteria</taxon>
        <taxon>Pseudomonadati</taxon>
        <taxon>Pseudomonadota</taxon>
        <taxon>Alphaproteobacteria</taxon>
        <taxon>Geminicoccales</taxon>
        <taxon>Geminicoccaceae</taxon>
        <taxon>Tistrella</taxon>
    </lineage>
</organism>
<gene>
    <name evidence="2" type="ORF">DCK97_00315</name>
</gene>
<keyword evidence="1" id="KW-0812">Transmembrane</keyword>
<sequence>MPEWLKDIVPALGIVVMATGTLVVPVLSWVVRRGLVSQDDLRETLVPVQAGLSDLAGRLQRIEGEVRHMPAADDIAELAERTQRLEADIRHLPTVEDVAALREALARLEGGIATVGEEQRRQGRAIERVEEYIIRRLEAK</sequence>
<comment type="caution">
    <text evidence="2">The sequence shown here is derived from an EMBL/GenBank/DDBJ whole genome shotgun (WGS) entry which is preliminary data.</text>
</comment>
<evidence type="ECO:0000256" key="1">
    <source>
        <dbReference type="SAM" id="Phobius"/>
    </source>
</evidence>
<reference evidence="2 3" key="1">
    <citation type="journal article" date="2018" name="Nat. Biotechnol.">
        <title>A standardized bacterial taxonomy based on genome phylogeny substantially revises the tree of life.</title>
        <authorList>
            <person name="Parks D.H."/>
            <person name="Chuvochina M."/>
            <person name="Waite D.W."/>
            <person name="Rinke C."/>
            <person name="Skarshewski A."/>
            <person name="Chaumeil P.A."/>
            <person name="Hugenholtz P."/>
        </authorList>
    </citation>
    <scope>NUCLEOTIDE SEQUENCE [LARGE SCALE GENOMIC DNA]</scope>
    <source>
        <strain evidence="2">UBA8739</strain>
    </source>
</reference>
<evidence type="ECO:0000313" key="2">
    <source>
        <dbReference type="EMBL" id="HAE45841.1"/>
    </source>
</evidence>
<keyword evidence="1" id="KW-1133">Transmembrane helix</keyword>
<feature type="transmembrane region" description="Helical" evidence="1">
    <location>
        <begin position="12"/>
        <end position="31"/>
    </location>
</feature>
<name>A0A3B9ID72_9PROT</name>
<dbReference type="Proteomes" id="UP000257706">
    <property type="component" value="Unassembled WGS sequence"/>
</dbReference>
<dbReference type="AlphaFoldDB" id="A0A3B9ID72"/>